<comment type="similarity">
    <text evidence="1">Belongs to the peptidase S16 family.</text>
</comment>
<dbReference type="Gene3D" id="2.30.42.10">
    <property type="match status" value="1"/>
</dbReference>
<reference evidence="3 4" key="1">
    <citation type="submission" date="2019-06" db="EMBL/GenBank/DDBJ databases">
        <title>Sequencing the genomes of 1000 actinobacteria strains.</title>
        <authorList>
            <person name="Klenk H.-P."/>
        </authorList>
    </citation>
    <scope>NUCLEOTIDE SEQUENCE [LARGE SCALE GENOMIC DNA]</scope>
    <source>
        <strain evidence="3 4">DSM 4813</strain>
    </source>
</reference>
<keyword evidence="1" id="KW-0378">Hydrolase</keyword>
<accession>A0A542ZUS8</accession>
<feature type="active site" evidence="1">
    <location>
        <position position="313"/>
    </location>
</feature>
<comment type="catalytic activity">
    <reaction evidence="1">
        <text>Hydrolysis of proteins in presence of ATP.</text>
        <dbReference type="EC" id="3.4.21.53"/>
    </reaction>
</comment>
<dbReference type="EC" id="3.4.21.53" evidence="1"/>
<dbReference type="RefSeq" id="WP_142118528.1">
    <property type="nucleotide sequence ID" value="NZ_BAAASV010000002.1"/>
</dbReference>
<evidence type="ECO:0000259" key="2">
    <source>
        <dbReference type="PROSITE" id="PS51786"/>
    </source>
</evidence>
<dbReference type="GO" id="GO:0004252">
    <property type="term" value="F:serine-type endopeptidase activity"/>
    <property type="evidence" value="ECO:0007669"/>
    <property type="project" value="UniProtKB-UniRule"/>
</dbReference>
<protein>
    <recommendedName>
        <fullName evidence="1">endopeptidase La</fullName>
        <ecNumber evidence="1">3.4.21.53</ecNumber>
    </recommendedName>
</protein>
<comment type="caution">
    <text evidence="3">The sequence shown here is derived from an EMBL/GenBank/DDBJ whole genome shotgun (WGS) entry which is preliminary data.</text>
</comment>
<dbReference type="Gene3D" id="3.30.230.10">
    <property type="match status" value="1"/>
</dbReference>
<dbReference type="Proteomes" id="UP000315389">
    <property type="component" value="Unassembled WGS sequence"/>
</dbReference>
<proteinExistence type="inferred from homology"/>
<dbReference type="GO" id="GO:0006508">
    <property type="term" value="P:proteolysis"/>
    <property type="evidence" value="ECO:0007669"/>
    <property type="project" value="UniProtKB-KW"/>
</dbReference>
<dbReference type="GO" id="GO:0005524">
    <property type="term" value="F:ATP binding"/>
    <property type="evidence" value="ECO:0007669"/>
    <property type="project" value="InterPro"/>
</dbReference>
<dbReference type="Pfam" id="PF13180">
    <property type="entry name" value="PDZ_2"/>
    <property type="match status" value="1"/>
</dbReference>
<gene>
    <name evidence="3" type="ORF">FB461_0429</name>
</gene>
<feature type="active site" evidence="1">
    <location>
        <position position="268"/>
    </location>
</feature>
<dbReference type="OrthoDB" id="2356897at2"/>
<keyword evidence="4" id="KW-1185">Reference proteome</keyword>
<organism evidence="3 4">
    <name type="scientific">Rarobacter faecitabidus</name>
    <dbReference type="NCBI Taxonomy" id="13243"/>
    <lineage>
        <taxon>Bacteria</taxon>
        <taxon>Bacillati</taxon>
        <taxon>Actinomycetota</taxon>
        <taxon>Actinomycetes</taxon>
        <taxon>Micrococcales</taxon>
        <taxon>Rarobacteraceae</taxon>
        <taxon>Rarobacter</taxon>
    </lineage>
</organism>
<evidence type="ECO:0000313" key="3">
    <source>
        <dbReference type="EMBL" id="TQL63950.1"/>
    </source>
</evidence>
<evidence type="ECO:0000256" key="1">
    <source>
        <dbReference type="PROSITE-ProRule" id="PRU01122"/>
    </source>
</evidence>
<dbReference type="EMBL" id="VFOS01000001">
    <property type="protein sequence ID" value="TQL63950.1"/>
    <property type="molecule type" value="Genomic_DNA"/>
</dbReference>
<dbReference type="SUPFAM" id="SSF54211">
    <property type="entry name" value="Ribosomal protein S5 domain 2-like"/>
    <property type="match status" value="1"/>
</dbReference>
<dbReference type="InterPro" id="IPR001478">
    <property type="entry name" value="PDZ"/>
</dbReference>
<dbReference type="InterPro" id="IPR008269">
    <property type="entry name" value="Lon_proteolytic"/>
</dbReference>
<name>A0A542ZUS8_RARFA</name>
<dbReference type="InterPro" id="IPR020568">
    <property type="entry name" value="Ribosomal_Su5_D2-typ_SF"/>
</dbReference>
<dbReference type="PROSITE" id="PS51786">
    <property type="entry name" value="LON_PROTEOLYTIC"/>
    <property type="match status" value="1"/>
</dbReference>
<keyword evidence="1" id="KW-0645">Protease</keyword>
<feature type="domain" description="Lon proteolytic" evidence="2">
    <location>
        <begin position="263"/>
        <end position="361"/>
    </location>
</feature>
<dbReference type="InterPro" id="IPR014721">
    <property type="entry name" value="Ribsml_uS5_D2-typ_fold_subgr"/>
</dbReference>
<dbReference type="SUPFAM" id="SSF50156">
    <property type="entry name" value="PDZ domain-like"/>
    <property type="match status" value="1"/>
</dbReference>
<dbReference type="InterPro" id="IPR036034">
    <property type="entry name" value="PDZ_sf"/>
</dbReference>
<dbReference type="GO" id="GO:0004176">
    <property type="term" value="F:ATP-dependent peptidase activity"/>
    <property type="evidence" value="ECO:0007669"/>
    <property type="project" value="UniProtKB-UniRule"/>
</dbReference>
<dbReference type="AlphaFoldDB" id="A0A542ZUS8"/>
<sequence>MTRARLRDVLGTITALALIGFLLVPMPYASLSAGQTQDVLGEMSSSDGTASEVITIKGAPTYPTTGKVLFTTVGVSGSPESPMSAAAIALDWFDPKKQVEPIELYYPPNTTTEQVREQNQADMTSSQDTAAVVALTELGREVPATLTVAMPVTRRDMGVAGEDSYTRAEDVVQEGDVILAIGGTKIVTHQQLLAVVRALPPNEDVDVTVLRAGDEETLTFAPYPAASAEPGSGGGAADSGARLGVLLTPEYDLPVDVTINAQDVGGPSAGMMFTLGIIDLLAPEDLTAGKTIAGTGTIDIEGNVGAIGGIDHKIEGAARAGATWFLVPESNCADISRTPPRGIEIVSVATVTQAKQALESIRAGDLASLPRCAGVS</sequence>
<dbReference type="InterPro" id="IPR027065">
    <property type="entry name" value="Lon_Prtase"/>
</dbReference>
<dbReference type="PANTHER" id="PTHR10046">
    <property type="entry name" value="ATP DEPENDENT LON PROTEASE FAMILY MEMBER"/>
    <property type="match status" value="1"/>
</dbReference>
<dbReference type="GO" id="GO:0030163">
    <property type="term" value="P:protein catabolic process"/>
    <property type="evidence" value="ECO:0007669"/>
    <property type="project" value="InterPro"/>
</dbReference>
<dbReference type="Pfam" id="PF05362">
    <property type="entry name" value="Lon_C"/>
    <property type="match status" value="1"/>
</dbReference>
<evidence type="ECO:0000313" key="4">
    <source>
        <dbReference type="Proteomes" id="UP000315389"/>
    </source>
</evidence>
<keyword evidence="1" id="KW-0720">Serine protease</keyword>